<organism evidence="1 2">
    <name type="scientific">Novipirellula caenicola</name>
    <dbReference type="NCBI Taxonomy" id="1536901"/>
    <lineage>
        <taxon>Bacteria</taxon>
        <taxon>Pseudomonadati</taxon>
        <taxon>Planctomycetota</taxon>
        <taxon>Planctomycetia</taxon>
        <taxon>Pirellulales</taxon>
        <taxon>Pirellulaceae</taxon>
        <taxon>Novipirellula</taxon>
    </lineage>
</organism>
<evidence type="ECO:0000313" key="2">
    <source>
        <dbReference type="Proteomes" id="UP001416858"/>
    </source>
</evidence>
<keyword evidence="2" id="KW-1185">Reference proteome</keyword>
<dbReference type="Proteomes" id="UP001416858">
    <property type="component" value="Unassembled WGS sequence"/>
</dbReference>
<protein>
    <submittedName>
        <fullName evidence="1">Uncharacterized protein</fullName>
    </submittedName>
</protein>
<evidence type="ECO:0000313" key="1">
    <source>
        <dbReference type="EMBL" id="GAA5511058.1"/>
    </source>
</evidence>
<proteinExistence type="predicted"/>
<reference evidence="1 2" key="1">
    <citation type="submission" date="2024-02" db="EMBL/GenBank/DDBJ databases">
        <title>Rhodopirellula caenicola NBRC 110016.</title>
        <authorList>
            <person name="Ichikawa N."/>
            <person name="Katano-Makiyama Y."/>
            <person name="Hidaka K."/>
        </authorList>
    </citation>
    <scope>NUCLEOTIDE SEQUENCE [LARGE SCALE GENOMIC DNA]</scope>
    <source>
        <strain evidence="1 2">NBRC 110016</strain>
    </source>
</reference>
<dbReference type="EMBL" id="BAABRO010000034">
    <property type="protein sequence ID" value="GAA5511058.1"/>
    <property type="molecule type" value="Genomic_DNA"/>
</dbReference>
<sequence>MPTFNGSYLCIEFRLPSLLACLSAEVLLLNRPLANNSIGLKSMCVRH</sequence>
<gene>
    <name evidence="1" type="ORF">Rcae01_06571</name>
</gene>
<comment type="caution">
    <text evidence="1">The sequence shown here is derived from an EMBL/GenBank/DDBJ whole genome shotgun (WGS) entry which is preliminary data.</text>
</comment>
<accession>A0ABP9W540</accession>
<name>A0ABP9W540_9BACT</name>